<dbReference type="GO" id="GO:0022890">
    <property type="term" value="F:inorganic cation transmembrane transporter activity"/>
    <property type="evidence" value="ECO:0007669"/>
    <property type="project" value="UniProtKB-UniRule"/>
</dbReference>
<keyword evidence="1" id="KW-0472">Membrane</keyword>
<dbReference type="InterPro" id="IPR045349">
    <property type="entry name" value="SLC41A1-3"/>
</dbReference>
<dbReference type="GO" id="GO:0030001">
    <property type="term" value="P:metal ion transport"/>
    <property type="evidence" value="ECO:0007669"/>
    <property type="project" value="UniProtKB-UniRule"/>
</dbReference>
<keyword evidence="1" id="KW-0460">Magnesium</keyword>
<comment type="caution">
    <text evidence="1">Lacks conserved residue(s) required for the propagation of feature annotation.</text>
</comment>
<dbReference type="InterPro" id="IPR036739">
    <property type="entry name" value="SLC41_membr_dom_sf"/>
</dbReference>
<proteinExistence type="inferred from homology"/>
<sequence length="150" mass="15949">MPPVGENADEFVANGVVNNSFDSQQELDVNRNTISMTTGFLGTEESAVVMVGSRANTKGVQEEDSLLENVSQSTESDDPNANICPEGGVLLKETSFSIGLQVLFPFLLAGFGTVVAGMVLDIVQHWDVFTEVTEVFILVPALLGLKGNLG</sequence>
<keyword evidence="4" id="KW-1185">Reference proteome</keyword>
<keyword evidence="1" id="KW-1133">Transmembrane helix</keyword>
<feature type="region of interest" description="Disordered" evidence="2">
    <location>
        <begin position="59"/>
        <end position="81"/>
    </location>
</feature>
<dbReference type="SUPFAM" id="SSF161093">
    <property type="entry name" value="MgtE membrane domain-like"/>
    <property type="match status" value="1"/>
</dbReference>
<dbReference type="AlphaFoldDB" id="A0A8T2K6W9"/>
<dbReference type="PANTHER" id="PTHR16228:SF23">
    <property type="entry name" value="SOLUTE CARRIER FAMILY 41 MEMBER 1"/>
    <property type="match status" value="1"/>
</dbReference>
<dbReference type="GO" id="GO:0008324">
    <property type="term" value="F:monoatomic cation transmembrane transporter activity"/>
    <property type="evidence" value="ECO:0007669"/>
    <property type="project" value="UniProtKB-UniRule"/>
</dbReference>
<dbReference type="OrthoDB" id="5791097at2759"/>
<name>A0A8T2K6W9_9PIPI</name>
<dbReference type="EMBL" id="JAACNH010000002">
    <property type="protein sequence ID" value="KAG8451390.1"/>
    <property type="molecule type" value="Genomic_DNA"/>
</dbReference>
<feature type="transmembrane region" description="Helical" evidence="1">
    <location>
        <begin position="102"/>
        <end position="120"/>
    </location>
</feature>
<dbReference type="Proteomes" id="UP000812440">
    <property type="component" value="Chromosome 2"/>
</dbReference>
<keyword evidence="1" id="KW-0812">Transmembrane</keyword>
<dbReference type="GO" id="GO:0005886">
    <property type="term" value="C:plasma membrane"/>
    <property type="evidence" value="ECO:0007669"/>
    <property type="project" value="TreeGrafter"/>
</dbReference>
<keyword evidence="1" id="KW-0813">Transport</keyword>
<comment type="subcellular location">
    <subcellularLocation>
        <location evidence="1">Membrane</location>
        <topology evidence="1">Multi-pass membrane protein</topology>
    </subcellularLocation>
</comment>
<comment type="caution">
    <text evidence="3">The sequence shown here is derived from an EMBL/GenBank/DDBJ whole genome shotgun (WGS) entry which is preliminary data.</text>
</comment>
<organism evidence="3 4">
    <name type="scientific">Hymenochirus boettgeri</name>
    <name type="common">Congo dwarf clawed frog</name>
    <dbReference type="NCBI Taxonomy" id="247094"/>
    <lineage>
        <taxon>Eukaryota</taxon>
        <taxon>Metazoa</taxon>
        <taxon>Chordata</taxon>
        <taxon>Craniata</taxon>
        <taxon>Vertebrata</taxon>
        <taxon>Euteleostomi</taxon>
        <taxon>Amphibia</taxon>
        <taxon>Batrachia</taxon>
        <taxon>Anura</taxon>
        <taxon>Pipoidea</taxon>
        <taxon>Pipidae</taxon>
        <taxon>Pipinae</taxon>
        <taxon>Hymenochirus</taxon>
    </lineage>
</organism>
<evidence type="ECO:0000256" key="1">
    <source>
        <dbReference type="RuleBase" id="RU369007"/>
    </source>
</evidence>
<gene>
    <name evidence="3" type="ORF">GDO86_003556</name>
</gene>
<accession>A0A8T2K6W9</accession>
<dbReference type="PANTHER" id="PTHR16228">
    <property type="entry name" value="DIVALENT CATION TRANSPORTER SOLUTE CARRIER FAMILY 41"/>
    <property type="match status" value="1"/>
</dbReference>
<evidence type="ECO:0000313" key="3">
    <source>
        <dbReference type="EMBL" id="KAG8451390.1"/>
    </source>
</evidence>
<protein>
    <recommendedName>
        <fullName evidence="1">Solute carrier family 41 member</fullName>
    </recommendedName>
</protein>
<evidence type="ECO:0000256" key="2">
    <source>
        <dbReference type="SAM" id="MobiDB-lite"/>
    </source>
</evidence>
<comment type="similarity">
    <text evidence="1">Belongs to the SLC41A transporter family.</text>
</comment>
<reference evidence="3" key="1">
    <citation type="thesis" date="2020" institute="ProQuest LLC" country="789 East Eisenhower Parkway, Ann Arbor, MI, USA">
        <title>Comparative Genomics and Chromosome Evolution.</title>
        <authorList>
            <person name="Mudd A.B."/>
        </authorList>
    </citation>
    <scope>NUCLEOTIDE SEQUENCE</scope>
    <source>
        <strain evidence="3">Female2</strain>
        <tissue evidence="3">Blood</tissue>
    </source>
</reference>
<keyword evidence="1" id="KW-0406">Ion transport</keyword>
<comment type="function">
    <text evidence="1">Acts as a magnesium transporter.</text>
</comment>
<evidence type="ECO:0000313" key="4">
    <source>
        <dbReference type="Proteomes" id="UP000812440"/>
    </source>
</evidence>